<organism evidence="1 2">
    <name type="scientific">Pseudomonas alloputida</name>
    <dbReference type="NCBI Taxonomy" id="1940621"/>
    <lineage>
        <taxon>Bacteria</taxon>
        <taxon>Pseudomonadati</taxon>
        <taxon>Pseudomonadota</taxon>
        <taxon>Gammaproteobacteria</taxon>
        <taxon>Pseudomonadales</taxon>
        <taxon>Pseudomonadaceae</taxon>
        <taxon>Pseudomonas</taxon>
    </lineage>
</organism>
<name>A0ABY3D1W2_9PSED</name>
<dbReference type="Proteomes" id="UP001165882">
    <property type="component" value="Unassembled WGS sequence"/>
</dbReference>
<dbReference type="EMBL" id="QWEF01000001">
    <property type="protein sequence ID" value="TRZ59608.1"/>
    <property type="molecule type" value="Genomic_DNA"/>
</dbReference>
<accession>A0ABY3D1W2</accession>
<evidence type="ECO:0000313" key="1">
    <source>
        <dbReference type="EMBL" id="TRZ59608.1"/>
    </source>
</evidence>
<keyword evidence="2" id="KW-1185">Reference proteome</keyword>
<gene>
    <name evidence="1" type="ORF">DZA28_06415</name>
</gene>
<proteinExistence type="predicted"/>
<protein>
    <submittedName>
        <fullName evidence="1">Uncharacterized protein</fullName>
    </submittedName>
</protein>
<evidence type="ECO:0000313" key="2">
    <source>
        <dbReference type="Proteomes" id="UP001165882"/>
    </source>
</evidence>
<comment type="caution">
    <text evidence="1">The sequence shown here is derived from an EMBL/GenBank/DDBJ whole genome shotgun (WGS) entry which is preliminary data.</text>
</comment>
<sequence>MMPASGTRICWGLTGERPRSLLCQAHDPEAGTLPGERASTRSMRRGVWHGLRPCSRARPLPQ</sequence>
<reference evidence="1 2" key="1">
    <citation type="journal article" date="2019" name="Biocontrol Sci. Technol.">
        <title>Pseudomonas putida strain B2017 produced as technical grade active ingredient controls fungal and bacterial crop diseases.</title>
        <authorList>
            <person name="Oliver C."/>
            <person name="Hernandez I."/>
            <person name="Caminal M."/>
            <person name="Lara J.M."/>
            <person name="Fernandez C."/>
        </authorList>
    </citation>
    <scope>NUCLEOTIDE SEQUENCE [LARGE SCALE GENOMIC DNA]</scope>
    <source>
        <strain evidence="1 2">B2017</strain>
    </source>
</reference>